<keyword evidence="3" id="KW-1185">Reference proteome</keyword>
<keyword evidence="1" id="KW-0732">Signal</keyword>
<evidence type="ECO:0000256" key="1">
    <source>
        <dbReference type="SAM" id="SignalP"/>
    </source>
</evidence>
<evidence type="ECO:0000313" key="2">
    <source>
        <dbReference type="EMBL" id="CAK9166614.1"/>
    </source>
</evidence>
<dbReference type="EMBL" id="CAUOFW020004636">
    <property type="protein sequence ID" value="CAK9166614.1"/>
    <property type="molecule type" value="Genomic_DNA"/>
</dbReference>
<evidence type="ECO:0008006" key="4">
    <source>
        <dbReference type="Google" id="ProtNLM"/>
    </source>
</evidence>
<evidence type="ECO:0000313" key="3">
    <source>
        <dbReference type="Proteomes" id="UP001642360"/>
    </source>
</evidence>
<dbReference type="InterPro" id="IPR038975">
    <property type="entry name" value="THNL"/>
</dbReference>
<reference evidence="2 3" key="1">
    <citation type="submission" date="2024-02" db="EMBL/GenBank/DDBJ databases">
        <authorList>
            <person name="Vignale AGUSTIN F."/>
            <person name="Sosa J E."/>
            <person name="Modenutti C."/>
        </authorList>
    </citation>
    <scope>NUCLEOTIDE SEQUENCE [LARGE SCALE GENOMIC DNA]</scope>
</reference>
<comment type="caution">
    <text evidence="2">The sequence shown here is derived from an EMBL/GenBank/DDBJ whole genome shotgun (WGS) entry which is preliminary data.</text>
</comment>
<dbReference type="PANTHER" id="PTHR36312">
    <property type="entry name" value="THIONIN-LIKE PROTEIN 1"/>
    <property type="match status" value="1"/>
</dbReference>
<name>A0ABC8TB99_9AQUA</name>
<protein>
    <recommendedName>
        <fullName evidence="4">Thionin-like protein</fullName>
    </recommendedName>
</protein>
<accession>A0ABC8TB99</accession>
<dbReference type="AlphaFoldDB" id="A0ABC8TB99"/>
<feature type="chain" id="PRO_5044778008" description="Thionin-like protein" evidence="1">
    <location>
        <begin position="22"/>
        <end position="110"/>
    </location>
</feature>
<dbReference type="Proteomes" id="UP001642360">
    <property type="component" value="Unassembled WGS sequence"/>
</dbReference>
<organism evidence="2 3">
    <name type="scientific">Ilex paraguariensis</name>
    <name type="common">yerba mate</name>
    <dbReference type="NCBI Taxonomy" id="185542"/>
    <lineage>
        <taxon>Eukaryota</taxon>
        <taxon>Viridiplantae</taxon>
        <taxon>Streptophyta</taxon>
        <taxon>Embryophyta</taxon>
        <taxon>Tracheophyta</taxon>
        <taxon>Spermatophyta</taxon>
        <taxon>Magnoliopsida</taxon>
        <taxon>eudicotyledons</taxon>
        <taxon>Gunneridae</taxon>
        <taxon>Pentapetalae</taxon>
        <taxon>asterids</taxon>
        <taxon>campanulids</taxon>
        <taxon>Aquifoliales</taxon>
        <taxon>Aquifoliaceae</taxon>
        <taxon>Ilex</taxon>
    </lineage>
</organism>
<proteinExistence type="predicted"/>
<dbReference type="PANTHER" id="PTHR36312:SF2">
    <property type="entry name" value="THIONIN-LIKE PROTEIN"/>
    <property type="match status" value="1"/>
</dbReference>
<feature type="signal peptide" evidence="1">
    <location>
        <begin position="1"/>
        <end position="21"/>
    </location>
</feature>
<gene>
    <name evidence="2" type="ORF">ILEXP_LOCUS35840</name>
</gene>
<sequence>MEWKSVRIVGVVAFLVVLVLAKNVTAQPAGDGVYACWGGCYNECILRTGKDPSQRLPCYGSCLGQCVPQSPSDYQYYCQIGCSFESCILFSYDGASLERCIESCANLCKP</sequence>